<evidence type="ECO:0000256" key="1">
    <source>
        <dbReference type="ARBA" id="ARBA00022603"/>
    </source>
</evidence>
<accession>A0A0E4BQZ7</accession>
<dbReference type="EMBL" id="AP014685">
    <property type="protein sequence ID" value="BAR57776.1"/>
    <property type="molecule type" value="Genomic_DNA"/>
</dbReference>
<dbReference type="FunFam" id="3.40.50.150:FF:000346">
    <property type="entry name" value="Phospholipid N-methyltransferase"/>
    <property type="match status" value="1"/>
</dbReference>
<dbReference type="Proteomes" id="UP000063308">
    <property type="component" value="Chromosome"/>
</dbReference>
<evidence type="ECO:0000256" key="4">
    <source>
        <dbReference type="ARBA" id="ARBA00022884"/>
    </source>
</evidence>
<gene>
    <name evidence="5" type="ORF">NK6_4609</name>
</gene>
<dbReference type="SUPFAM" id="SSF53335">
    <property type="entry name" value="S-adenosyl-L-methionine-dependent methyltransferases"/>
    <property type="match status" value="1"/>
</dbReference>
<keyword evidence="3" id="KW-0949">S-adenosyl-L-methionine</keyword>
<dbReference type="AlphaFoldDB" id="A0A0E4BQZ7"/>
<reference evidence="5 6" key="1">
    <citation type="submission" date="2014-11" db="EMBL/GenBank/DDBJ databases">
        <title>Symbiosis island explosion on the genome of extra-slow-growing strains of soybean bradyrhizobia with massive insertion sequences.</title>
        <authorList>
            <person name="Iida T."/>
            <person name="Minamisawa K."/>
        </authorList>
    </citation>
    <scope>NUCLEOTIDE SEQUENCE [LARGE SCALE GENOMIC DNA]</scope>
    <source>
        <strain evidence="5 6">NK6</strain>
    </source>
</reference>
<keyword evidence="4" id="KW-0694">RNA-binding</keyword>
<sequence length="192" mass="20792">MLSADILPFFRAWIRDPLRVAAVTPSGPAASSLMAQEITAETGPVIELGPGTGVFTRALLDRGVRQQNLTLVEYGSDFIPLLQQRFPGARVLWMDAAWLVREKLFEGAPVGAVVSGLGLLTMPPGKVLAILDGAFAYLRPGGAFYQITYGPRCPVPDAILDHLDLQASCIGQTYRNLPPASVYRISRRPPYA</sequence>
<dbReference type="RefSeq" id="WP_060910003.1">
    <property type="nucleotide sequence ID" value="NZ_CP126038.1"/>
</dbReference>
<evidence type="ECO:0000313" key="6">
    <source>
        <dbReference type="Proteomes" id="UP000063308"/>
    </source>
</evidence>
<name>A0A0E4BQZ7_9BRAD</name>
<evidence type="ECO:0000313" key="5">
    <source>
        <dbReference type="EMBL" id="BAR57776.1"/>
    </source>
</evidence>
<dbReference type="GO" id="GO:0032259">
    <property type="term" value="P:methylation"/>
    <property type="evidence" value="ECO:0007669"/>
    <property type="project" value="UniProtKB-KW"/>
</dbReference>
<proteinExistence type="predicted"/>
<evidence type="ECO:0000256" key="3">
    <source>
        <dbReference type="ARBA" id="ARBA00022691"/>
    </source>
</evidence>
<dbReference type="InterPro" id="IPR029063">
    <property type="entry name" value="SAM-dependent_MTases_sf"/>
</dbReference>
<dbReference type="InterPro" id="IPR001737">
    <property type="entry name" value="KsgA/Erm"/>
</dbReference>
<protein>
    <submittedName>
        <fullName evidence="5">Phospholipid N-methyltransferase</fullName>
    </submittedName>
</protein>
<keyword evidence="1 5" id="KW-0489">Methyltransferase</keyword>
<dbReference type="GO" id="GO:0008168">
    <property type="term" value="F:methyltransferase activity"/>
    <property type="evidence" value="ECO:0007669"/>
    <property type="project" value="UniProtKB-KW"/>
</dbReference>
<dbReference type="Pfam" id="PF00398">
    <property type="entry name" value="RrnaAD"/>
    <property type="match status" value="1"/>
</dbReference>
<evidence type="ECO:0000256" key="2">
    <source>
        <dbReference type="ARBA" id="ARBA00022679"/>
    </source>
</evidence>
<dbReference type="Gene3D" id="3.40.50.150">
    <property type="entry name" value="Vaccinia Virus protein VP39"/>
    <property type="match status" value="1"/>
</dbReference>
<organism evidence="5 6">
    <name type="scientific">Bradyrhizobium diazoefficiens</name>
    <dbReference type="NCBI Taxonomy" id="1355477"/>
    <lineage>
        <taxon>Bacteria</taxon>
        <taxon>Pseudomonadati</taxon>
        <taxon>Pseudomonadota</taxon>
        <taxon>Alphaproteobacteria</taxon>
        <taxon>Hyphomicrobiales</taxon>
        <taxon>Nitrobacteraceae</taxon>
        <taxon>Bradyrhizobium</taxon>
    </lineage>
</organism>
<keyword evidence="2 5" id="KW-0808">Transferase</keyword>